<proteinExistence type="predicted"/>
<dbReference type="EMBL" id="REGN01001908">
    <property type="protein sequence ID" value="RNA31676.1"/>
    <property type="molecule type" value="Genomic_DNA"/>
</dbReference>
<evidence type="ECO:0000313" key="2">
    <source>
        <dbReference type="Proteomes" id="UP000276133"/>
    </source>
</evidence>
<organism evidence="1 2">
    <name type="scientific">Brachionus plicatilis</name>
    <name type="common">Marine rotifer</name>
    <name type="synonym">Brachionus muelleri</name>
    <dbReference type="NCBI Taxonomy" id="10195"/>
    <lineage>
        <taxon>Eukaryota</taxon>
        <taxon>Metazoa</taxon>
        <taxon>Spiralia</taxon>
        <taxon>Gnathifera</taxon>
        <taxon>Rotifera</taxon>
        <taxon>Eurotatoria</taxon>
        <taxon>Monogononta</taxon>
        <taxon>Pseudotrocha</taxon>
        <taxon>Ploima</taxon>
        <taxon>Brachionidae</taxon>
        <taxon>Brachionus</taxon>
    </lineage>
</organism>
<name>A0A3M7S7A1_BRAPC</name>
<keyword evidence="2" id="KW-1185">Reference proteome</keyword>
<comment type="caution">
    <text evidence="1">The sequence shown here is derived from an EMBL/GenBank/DDBJ whole genome shotgun (WGS) entry which is preliminary data.</text>
</comment>
<accession>A0A3M7S7A1</accession>
<sequence length="89" mass="10336">MCLNVSNDTIAKHNEVLELHVKENIALKRKTSRIPKAPQHRSSRKQEIKVKARKVPQVWMKRIFVFHLHVQISDLILSSTNIPSMSNEL</sequence>
<reference evidence="1 2" key="1">
    <citation type="journal article" date="2018" name="Sci. Rep.">
        <title>Genomic signatures of local adaptation to the degree of environmental predictability in rotifers.</title>
        <authorList>
            <person name="Franch-Gras L."/>
            <person name="Hahn C."/>
            <person name="Garcia-Roger E.M."/>
            <person name="Carmona M.J."/>
            <person name="Serra M."/>
            <person name="Gomez A."/>
        </authorList>
    </citation>
    <scope>NUCLEOTIDE SEQUENCE [LARGE SCALE GENOMIC DNA]</scope>
    <source>
        <strain evidence="1">HYR1</strain>
    </source>
</reference>
<gene>
    <name evidence="1" type="ORF">BpHYR1_041731</name>
</gene>
<dbReference type="Proteomes" id="UP000276133">
    <property type="component" value="Unassembled WGS sequence"/>
</dbReference>
<dbReference type="AlphaFoldDB" id="A0A3M7S7A1"/>
<protein>
    <submittedName>
        <fullName evidence="1">Uncharacterized protein</fullName>
    </submittedName>
</protein>
<evidence type="ECO:0000313" key="1">
    <source>
        <dbReference type="EMBL" id="RNA31676.1"/>
    </source>
</evidence>